<keyword evidence="4" id="KW-1185">Reference proteome</keyword>
<protein>
    <recommendedName>
        <fullName evidence="2">SWIM-type domain-containing protein</fullName>
    </recommendedName>
</protein>
<reference evidence="3 4" key="1">
    <citation type="submission" date="2019-01" db="EMBL/GenBank/DDBJ databases">
        <title>A draft genome assembly of the solar-powered sea slug Elysia chlorotica.</title>
        <authorList>
            <person name="Cai H."/>
            <person name="Li Q."/>
            <person name="Fang X."/>
            <person name="Li J."/>
            <person name="Curtis N.E."/>
            <person name="Altenburger A."/>
            <person name="Shibata T."/>
            <person name="Feng M."/>
            <person name="Maeda T."/>
            <person name="Schwartz J.A."/>
            <person name="Shigenobu S."/>
            <person name="Lundholm N."/>
            <person name="Nishiyama T."/>
            <person name="Yang H."/>
            <person name="Hasebe M."/>
            <person name="Li S."/>
            <person name="Pierce S.K."/>
            <person name="Wang J."/>
        </authorList>
    </citation>
    <scope>NUCLEOTIDE SEQUENCE [LARGE SCALE GENOMIC DNA]</scope>
    <source>
        <strain evidence="3">EC2010</strain>
        <tissue evidence="3">Whole organism of an adult</tissue>
    </source>
</reference>
<keyword evidence="1" id="KW-0479">Metal-binding</keyword>
<sequence length="408" mass="46579">MELYALFLEESNHVNFTSITKTSRTEFPELQRTITPHALNLAVTEVKKSSAYHILNYGEQTFAVHNNDINNSIEVKQDTCLCRTSLTLQIPCCHVIAVRRSQEQELLPLSLFAERWHINHNRSAPADSNSGSSIFSVFDWRRSAMSKKDRYGLVKPQIDRLLHLIVEHGEQRVKYYLKRLQDFEEMVSASKNFELMEGEVAHVVEEDVVQIVEEDVAQVVEEDVVQIVEEDVAEVVEEDIVQNVEEDVAEVVEEDIVQNVEEDVAEVVEEDIVQNVEEDVAEVVEEDIVQNVEEDVAEVVEEDIVQNVEEDVAEVVEEDIVQNVEEDVAEVVEEDIVQNVEEDVAEVVEEDIVQNVEEDVAEVVEEDIVQNVEEDVAEVVEEDIVQNVEEDVAEVVSINYYSCYFIMS</sequence>
<dbReference type="PROSITE" id="PS50966">
    <property type="entry name" value="ZF_SWIM"/>
    <property type="match status" value="1"/>
</dbReference>
<evidence type="ECO:0000259" key="2">
    <source>
        <dbReference type="PROSITE" id="PS50966"/>
    </source>
</evidence>
<organism evidence="3 4">
    <name type="scientific">Elysia chlorotica</name>
    <name type="common">Eastern emerald elysia</name>
    <name type="synonym">Sea slug</name>
    <dbReference type="NCBI Taxonomy" id="188477"/>
    <lineage>
        <taxon>Eukaryota</taxon>
        <taxon>Metazoa</taxon>
        <taxon>Spiralia</taxon>
        <taxon>Lophotrochozoa</taxon>
        <taxon>Mollusca</taxon>
        <taxon>Gastropoda</taxon>
        <taxon>Heterobranchia</taxon>
        <taxon>Euthyneura</taxon>
        <taxon>Panpulmonata</taxon>
        <taxon>Sacoglossa</taxon>
        <taxon>Placobranchoidea</taxon>
        <taxon>Plakobranchidae</taxon>
        <taxon>Elysia</taxon>
    </lineage>
</organism>
<comment type="caution">
    <text evidence="3">The sequence shown here is derived from an EMBL/GenBank/DDBJ whole genome shotgun (WGS) entry which is preliminary data.</text>
</comment>
<keyword evidence="1" id="KW-0862">Zinc</keyword>
<proteinExistence type="predicted"/>
<keyword evidence="1" id="KW-0863">Zinc-finger</keyword>
<dbReference type="InterPro" id="IPR007527">
    <property type="entry name" value="Znf_SWIM"/>
</dbReference>
<evidence type="ECO:0000256" key="1">
    <source>
        <dbReference type="PROSITE-ProRule" id="PRU00325"/>
    </source>
</evidence>
<accession>A0A3S1BJ51</accession>
<dbReference type="EMBL" id="RQTK01002568">
    <property type="protein sequence ID" value="RUS68491.1"/>
    <property type="molecule type" value="Genomic_DNA"/>
</dbReference>
<dbReference type="AlphaFoldDB" id="A0A3S1BJ51"/>
<feature type="domain" description="SWIM-type" evidence="2">
    <location>
        <begin position="62"/>
        <end position="103"/>
    </location>
</feature>
<dbReference type="Proteomes" id="UP000271974">
    <property type="component" value="Unassembled WGS sequence"/>
</dbReference>
<evidence type="ECO:0000313" key="3">
    <source>
        <dbReference type="EMBL" id="RUS68491.1"/>
    </source>
</evidence>
<gene>
    <name evidence="3" type="ORF">EGW08_023747</name>
</gene>
<dbReference type="SUPFAM" id="SSF69349">
    <property type="entry name" value="Phage fibre proteins"/>
    <property type="match status" value="2"/>
</dbReference>
<name>A0A3S1BJ51_ELYCH</name>
<evidence type="ECO:0000313" key="4">
    <source>
        <dbReference type="Proteomes" id="UP000271974"/>
    </source>
</evidence>
<dbReference type="GO" id="GO:0008270">
    <property type="term" value="F:zinc ion binding"/>
    <property type="evidence" value="ECO:0007669"/>
    <property type="project" value="UniProtKB-KW"/>
</dbReference>